<name>A0A1X0Q644_9MICR</name>
<dbReference type="VEuPathDB" id="MicrosporidiaDB:HERIO_2624"/>
<dbReference type="Proteomes" id="UP000192356">
    <property type="component" value="Unassembled WGS sequence"/>
</dbReference>
<keyword evidence="1" id="KW-1133">Transmembrane helix</keyword>
<keyword evidence="1" id="KW-0812">Transmembrane</keyword>
<evidence type="ECO:0000313" key="2">
    <source>
        <dbReference type="EMBL" id="ORD95221.1"/>
    </source>
</evidence>
<reference evidence="2 3" key="1">
    <citation type="journal article" date="2017" name="Environ. Microbiol.">
        <title>Decay of the glycolytic pathway and adaptation to intranuclear parasitism within Enterocytozoonidae microsporidia.</title>
        <authorList>
            <person name="Wiredu Boakye D."/>
            <person name="Jaroenlak P."/>
            <person name="Prachumwat A."/>
            <person name="Williams T.A."/>
            <person name="Bateman K.S."/>
            <person name="Itsathitphaisarn O."/>
            <person name="Sritunyalucksana K."/>
            <person name="Paszkiewicz K.H."/>
            <person name="Moore K.A."/>
            <person name="Stentiford G.D."/>
            <person name="Williams B.A."/>
        </authorList>
    </citation>
    <scope>NUCLEOTIDE SEQUENCE [LARGE SCALE GENOMIC DNA]</scope>
    <source>
        <strain evidence="2 3">GB1</strain>
    </source>
</reference>
<protein>
    <submittedName>
        <fullName evidence="2">Uncharacterized protein</fullName>
    </submittedName>
</protein>
<evidence type="ECO:0000313" key="3">
    <source>
        <dbReference type="Proteomes" id="UP000192356"/>
    </source>
</evidence>
<comment type="caution">
    <text evidence="2">The sequence shown here is derived from an EMBL/GenBank/DDBJ whole genome shotgun (WGS) entry which is preliminary data.</text>
</comment>
<evidence type="ECO:0000256" key="1">
    <source>
        <dbReference type="SAM" id="Phobius"/>
    </source>
</evidence>
<proteinExistence type="predicted"/>
<organism evidence="2 3">
    <name type="scientific">Hepatospora eriocheir</name>
    <dbReference type="NCBI Taxonomy" id="1081669"/>
    <lineage>
        <taxon>Eukaryota</taxon>
        <taxon>Fungi</taxon>
        <taxon>Fungi incertae sedis</taxon>
        <taxon>Microsporidia</taxon>
        <taxon>Hepatosporidae</taxon>
        <taxon>Hepatospora</taxon>
    </lineage>
</organism>
<sequence length="59" mass="6988">MIIVFCIVIGLFASNYRIRGIAIPITGGFLIYELLIFTLALVCFYDWKKFYEKQETERF</sequence>
<keyword evidence="3" id="KW-1185">Reference proteome</keyword>
<feature type="transmembrane region" description="Helical" evidence="1">
    <location>
        <begin position="30"/>
        <end position="47"/>
    </location>
</feature>
<gene>
    <name evidence="2" type="ORF">HERIO_2624</name>
</gene>
<dbReference type="AlphaFoldDB" id="A0A1X0Q644"/>
<keyword evidence="1" id="KW-0472">Membrane</keyword>
<accession>A0A1X0Q644</accession>
<dbReference type="EMBL" id="LVKB01000571">
    <property type="protein sequence ID" value="ORD95221.1"/>
    <property type="molecule type" value="Genomic_DNA"/>
</dbReference>